<protein>
    <submittedName>
        <fullName evidence="3">Uncharacterized protein</fullName>
    </submittedName>
</protein>
<feature type="compositionally biased region" description="Acidic residues" evidence="1">
    <location>
        <begin position="735"/>
        <end position="744"/>
    </location>
</feature>
<feature type="region of interest" description="Disordered" evidence="1">
    <location>
        <begin position="50"/>
        <end position="104"/>
    </location>
</feature>
<keyword evidence="2" id="KW-0732">Signal</keyword>
<feature type="compositionally biased region" description="Gly residues" evidence="1">
    <location>
        <begin position="755"/>
        <end position="767"/>
    </location>
</feature>
<keyword evidence="4" id="KW-1185">Reference proteome</keyword>
<name>A0ABD2J3A3_9BILA</name>
<feature type="compositionally biased region" description="Basic and acidic residues" evidence="1">
    <location>
        <begin position="524"/>
        <end position="533"/>
    </location>
</feature>
<sequence>MNIKGKFQILIILIIFLCLAITLIKSACSTIVHPTAAEEREVGILLSSSPLAPNTSPETSIGNGIFEPHQHRRRWRRGKSEKKQSVSKSEKKEFARSLSSKSMKSSAYRTKSGRHLMEELLPKEVLKKKSFFEKGKQLFVPRSRHTYKLAINTIKKKQMHLGFEMALAKTLPQMVKKKELLKMLIYVEHALILVKELSDGTKERKKLARSNSKAIRKSKSAEHLMLQNRLIDDLSGANKSINGTKKAIKEAITFINNKEKDNKKFSFGKGIFFWSIRTKSLLRDKLMEWENQKVDDWGEDQLEIWTMNHSKNEERKRTHPLYELAFNLPKIRGTKNGKEGKKEFEHDPKLQHEVNEFLLVDAALDREARNICMGVASKVPLRNWAAVAQGMDDEDIQKYFTTPMQNFHGLTISFDPGAQSTFSESEDFLHIEEKSKSGIFRHIRHGLKLLFKPYEAKKFETHQKELDARIVKCKNQLLKAMDLTQRRQSMECIKGALFLKMFMEAVKENADEELKKLNEKIKKKKEKLDNAKEQHKKSHRRHRRSDNEKEKFDSYDDSEMSFDEEEEEEDNEEGKNGEFVCQTQQLLSKQQDKLNKAIAERNLHQKSLTKTKSLREYLFRLTKSMRAFSSKKPMETFEDFYKEILNNDTYKNNKFFMAKLKKIEEEVMAENDGAKMPASKFLNGYHEKQARVLFAEGPGQNFLRNMVHLSRWMTAAEVRKCAEQFKWIRGFSAEENGDEEESESGENVGIEANGSGIGNPSAGGGGSDAAEGDKEDDNEDQEEDE</sequence>
<feature type="compositionally biased region" description="Basic residues" evidence="1">
    <location>
        <begin position="534"/>
        <end position="544"/>
    </location>
</feature>
<evidence type="ECO:0000256" key="1">
    <source>
        <dbReference type="SAM" id="MobiDB-lite"/>
    </source>
</evidence>
<feature type="compositionally biased region" description="Basic and acidic residues" evidence="1">
    <location>
        <begin position="81"/>
        <end position="95"/>
    </location>
</feature>
<evidence type="ECO:0000256" key="2">
    <source>
        <dbReference type="SAM" id="SignalP"/>
    </source>
</evidence>
<feature type="compositionally biased region" description="Basic residues" evidence="1">
    <location>
        <begin position="70"/>
        <end position="80"/>
    </location>
</feature>
<feature type="signal peptide" evidence="2">
    <location>
        <begin position="1"/>
        <end position="26"/>
    </location>
</feature>
<evidence type="ECO:0000313" key="3">
    <source>
        <dbReference type="EMBL" id="KAL3086086.1"/>
    </source>
</evidence>
<accession>A0ABD2J3A3</accession>
<proteinExistence type="predicted"/>
<gene>
    <name evidence="3" type="ORF">niasHT_031249</name>
</gene>
<feature type="compositionally biased region" description="Acidic residues" evidence="1">
    <location>
        <begin position="773"/>
        <end position="785"/>
    </location>
</feature>
<reference evidence="3 4" key="1">
    <citation type="submission" date="2024-10" db="EMBL/GenBank/DDBJ databases">
        <authorList>
            <person name="Kim D."/>
        </authorList>
    </citation>
    <scope>NUCLEOTIDE SEQUENCE [LARGE SCALE GENOMIC DNA]</scope>
    <source>
        <strain evidence="3">BH-2024</strain>
    </source>
</reference>
<organism evidence="3 4">
    <name type="scientific">Heterodera trifolii</name>
    <dbReference type="NCBI Taxonomy" id="157864"/>
    <lineage>
        <taxon>Eukaryota</taxon>
        <taxon>Metazoa</taxon>
        <taxon>Ecdysozoa</taxon>
        <taxon>Nematoda</taxon>
        <taxon>Chromadorea</taxon>
        <taxon>Rhabditida</taxon>
        <taxon>Tylenchina</taxon>
        <taxon>Tylenchomorpha</taxon>
        <taxon>Tylenchoidea</taxon>
        <taxon>Heteroderidae</taxon>
        <taxon>Heteroderinae</taxon>
        <taxon>Heterodera</taxon>
    </lineage>
</organism>
<comment type="caution">
    <text evidence="3">The sequence shown here is derived from an EMBL/GenBank/DDBJ whole genome shotgun (WGS) entry which is preliminary data.</text>
</comment>
<feature type="compositionally biased region" description="Basic and acidic residues" evidence="1">
    <location>
        <begin position="545"/>
        <end position="554"/>
    </location>
</feature>
<dbReference type="EMBL" id="JBICBT010001049">
    <property type="protein sequence ID" value="KAL3086086.1"/>
    <property type="molecule type" value="Genomic_DNA"/>
</dbReference>
<dbReference type="AlphaFoldDB" id="A0ABD2J3A3"/>
<dbReference type="Proteomes" id="UP001620626">
    <property type="component" value="Unassembled WGS sequence"/>
</dbReference>
<feature type="region of interest" description="Disordered" evidence="1">
    <location>
        <begin position="524"/>
        <end position="577"/>
    </location>
</feature>
<feature type="region of interest" description="Disordered" evidence="1">
    <location>
        <begin position="734"/>
        <end position="785"/>
    </location>
</feature>
<feature type="chain" id="PRO_5044749394" evidence="2">
    <location>
        <begin position="27"/>
        <end position="785"/>
    </location>
</feature>
<feature type="compositionally biased region" description="Acidic residues" evidence="1">
    <location>
        <begin position="555"/>
        <end position="572"/>
    </location>
</feature>
<feature type="compositionally biased region" description="Polar residues" evidence="1">
    <location>
        <begin position="50"/>
        <end position="62"/>
    </location>
</feature>
<evidence type="ECO:0000313" key="4">
    <source>
        <dbReference type="Proteomes" id="UP001620626"/>
    </source>
</evidence>